<reference evidence="12 13" key="1">
    <citation type="journal article" date="2018" name="Elife">
        <title>Discovery and characterization of a prevalent human gut bacterial enzyme sufficient for the inactivation of a family of plant toxins.</title>
        <authorList>
            <person name="Koppel N."/>
            <person name="Bisanz J.E."/>
            <person name="Pandelia M.E."/>
            <person name="Turnbaugh P.J."/>
            <person name="Balskus E.P."/>
        </authorList>
    </citation>
    <scope>NUCLEOTIDE SEQUENCE [LARGE SCALE GENOMIC DNA]</scope>
    <source>
        <strain evidence="12 13">MR1 #12</strain>
    </source>
</reference>
<keyword evidence="7" id="KW-0347">Helicase</keyword>
<dbReference type="SMART" id="SM00487">
    <property type="entry name" value="DEXDc"/>
    <property type="match status" value="1"/>
</dbReference>
<dbReference type="Proteomes" id="UP000253752">
    <property type="component" value="Unassembled WGS sequence"/>
</dbReference>
<dbReference type="Pfam" id="PF00270">
    <property type="entry name" value="DEAD"/>
    <property type="match status" value="1"/>
</dbReference>
<dbReference type="InterPro" id="IPR006474">
    <property type="entry name" value="Helicase_Cas3_CRISPR-ass_core"/>
</dbReference>
<evidence type="ECO:0000259" key="11">
    <source>
        <dbReference type="PROSITE" id="PS51643"/>
    </source>
</evidence>
<keyword evidence="3" id="KW-0540">Nuclease</keyword>
<dbReference type="Pfam" id="PF22590">
    <property type="entry name" value="Cas3-like_C_2"/>
    <property type="match status" value="1"/>
</dbReference>
<dbReference type="GO" id="GO:0003676">
    <property type="term" value="F:nucleic acid binding"/>
    <property type="evidence" value="ECO:0007669"/>
    <property type="project" value="InterPro"/>
</dbReference>
<feature type="domain" description="Helicase ATP-binding" evidence="10">
    <location>
        <begin position="223"/>
        <end position="407"/>
    </location>
</feature>
<name>A0A369MUD8_EGGLN</name>
<feature type="domain" description="HD Cas3-type" evidence="11">
    <location>
        <begin position="8"/>
        <end position="170"/>
    </location>
</feature>
<dbReference type="Gene3D" id="1.10.3210.30">
    <property type="match status" value="1"/>
</dbReference>
<dbReference type="GO" id="GO:0005524">
    <property type="term" value="F:ATP binding"/>
    <property type="evidence" value="ECO:0007669"/>
    <property type="project" value="UniProtKB-KW"/>
</dbReference>
<dbReference type="InterPro" id="IPR027417">
    <property type="entry name" value="P-loop_NTPase"/>
</dbReference>
<dbReference type="Gene3D" id="3.40.50.300">
    <property type="entry name" value="P-loop containing nucleotide triphosphate hydrolases"/>
    <property type="match status" value="2"/>
</dbReference>
<dbReference type="InterPro" id="IPR011545">
    <property type="entry name" value="DEAD/DEAH_box_helicase_dom"/>
</dbReference>
<keyword evidence="5" id="KW-0547">Nucleotide-binding</keyword>
<dbReference type="SUPFAM" id="SSF109604">
    <property type="entry name" value="HD-domain/PDEase-like"/>
    <property type="match status" value="1"/>
</dbReference>
<evidence type="ECO:0000256" key="8">
    <source>
        <dbReference type="ARBA" id="ARBA00022840"/>
    </source>
</evidence>
<dbReference type="PROSITE" id="PS51192">
    <property type="entry name" value="HELICASE_ATP_BIND_1"/>
    <property type="match status" value="1"/>
</dbReference>
<dbReference type="AlphaFoldDB" id="A0A369MUD8"/>
<evidence type="ECO:0000256" key="2">
    <source>
        <dbReference type="ARBA" id="ARBA00009046"/>
    </source>
</evidence>
<dbReference type="NCBIfam" id="TIGR01587">
    <property type="entry name" value="cas3_core"/>
    <property type="match status" value="1"/>
</dbReference>
<comment type="similarity">
    <text evidence="2">In the central section; belongs to the CRISPR-associated helicase Cas3 family.</text>
</comment>
<evidence type="ECO:0000313" key="12">
    <source>
        <dbReference type="EMBL" id="RDB81072.1"/>
    </source>
</evidence>
<evidence type="ECO:0000313" key="13">
    <source>
        <dbReference type="Proteomes" id="UP000253752"/>
    </source>
</evidence>
<keyword evidence="4" id="KW-0479">Metal-binding</keyword>
<dbReference type="GO" id="GO:0046872">
    <property type="term" value="F:metal ion binding"/>
    <property type="evidence" value="ECO:0007669"/>
    <property type="project" value="UniProtKB-KW"/>
</dbReference>
<dbReference type="GO" id="GO:0016787">
    <property type="term" value="F:hydrolase activity"/>
    <property type="evidence" value="ECO:0007669"/>
    <property type="project" value="UniProtKB-KW"/>
</dbReference>
<comment type="similarity">
    <text evidence="1">In the N-terminal section; belongs to the CRISPR-associated nuclease Cas3-HD family.</text>
</comment>
<dbReference type="Pfam" id="PF01966">
    <property type="entry name" value="HD"/>
    <property type="match status" value="1"/>
</dbReference>
<dbReference type="InterPro" id="IPR054712">
    <property type="entry name" value="Cas3-like_dom"/>
</dbReference>
<evidence type="ECO:0000259" key="10">
    <source>
        <dbReference type="PROSITE" id="PS51192"/>
    </source>
</evidence>
<accession>A0A369MUD8</accession>
<dbReference type="GO" id="GO:0051607">
    <property type="term" value="P:defense response to virus"/>
    <property type="evidence" value="ECO:0007669"/>
    <property type="project" value="UniProtKB-KW"/>
</dbReference>
<keyword evidence="8" id="KW-0067">ATP-binding</keyword>
<proteinExistence type="inferred from homology"/>
<evidence type="ECO:0000256" key="5">
    <source>
        <dbReference type="ARBA" id="ARBA00022741"/>
    </source>
</evidence>
<evidence type="ECO:0000256" key="1">
    <source>
        <dbReference type="ARBA" id="ARBA00006847"/>
    </source>
</evidence>
<evidence type="ECO:0000256" key="7">
    <source>
        <dbReference type="ARBA" id="ARBA00022806"/>
    </source>
</evidence>
<dbReference type="NCBIfam" id="TIGR01596">
    <property type="entry name" value="cas3_HD"/>
    <property type="match status" value="1"/>
</dbReference>
<dbReference type="InterPro" id="IPR006483">
    <property type="entry name" value="CRISPR-assoc_Cas3_HD"/>
</dbReference>
<protein>
    <submittedName>
        <fullName evidence="12">CRISPR-associated helicase/endonuclease Cas3</fullName>
    </submittedName>
</protein>
<dbReference type="InterPro" id="IPR006674">
    <property type="entry name" value="HD_domain"/>
</dbReference>
<keyword evidence="6" id="KW-0378">Hydrolase</keyword>
<evidence type="ECO:0000256" key="6">
    <source>
        <dbReference type="ARBA" id="ARBA00022801"/>
    </source>
</evidence>
<dbReference type="InterPro" id="IPR003607">
    <property type="entry name" value="HD/PDEase_dom"/>
</dbReference>
<comment type="caution">
    <text evidence="12">The sequence shown here is derived from an EMBL/GenBank/DDBJ whole genome shotgun (WGS) entry which is preliminary data.</text>
</comment>
<dbReference type="CDD" id="cd17930">
    <property type="entry name" value="DEXHc_cas3"/>
    <property type="match status" value="1"/>
</dbReference>
<evidence type="ECO:0000256" key="9">
    <source>
        <dbReference type="ARBA" id="ARBA00023118"/>
    </source>
</evidence>
<dbReference type="GO" id="GO:0004519">
    <property type="term" value="F:endonuclease activity"/>
    <property type="evidence" value="ECO:0007669"/>
    <property type="project" value="UniProtKB-KW"/>
</dbReference>
<dbReference type="SMART" id="SM00471">
    <property type="entry name" value="HDc"/>
    <property type="match status" value="1"/>
</dbReference>
<dbReference type="InterPro" id="IPR014001">
    <property type="entry name" value="Helicase_ATP-bd"/>
</dbReference>
<dbReference type="CDD" id="cd09641">
    <property type="entry name" value="Cas3''_I"/>
    <property type="match status" value="1"/>
</dbReference>
<keyword evidence="12" id="KW-0255">Endonuclease</keyword>
<organism evidence="12 13">
    <name type="scientific">Eggerthella lenta</name>
    <name type="common">Eubacterium lentum</name>
    <dbReference type="NCBI Taxonomy" id="84112"/>
    <lineage>
        <taxon>Bacteria</taxon>
        <taxon>Bacillati</taxon>
        <taxon>Actinomycetota</taxon>
        <taxon>Coriobacteriia</taxon>
        <taxon>Eggerthellales</taxon>
        <taxon>Eggerthellaceae</taxon>
        <taxon>Eggerthella</taxon>
    </lineage>
</organism>
<evidence type="ECO:0000256" key="4">
    <source>
        <dbReference type="ARBA" id="ARBA00022723"/>
    </source>
</evidence>
<dbReference type="SUPFAM" id="SSF52540">
    <property type="entry name" value="P-loop containing nucleoside triphosphate hydrolases"/>
    <property type="match status" value="1"/>
</dbReference>
<dbReference type="InterPro" id="IPR038257">
    <property type="entry name" value="CRISPR-assoc_Cas3_HD_sf"/>
</dbReference>
<dbReference type="PROSITE" id="PS51643">
    <property type="entry name" value="HD_CAS3"/>
    <property type="match status" value="1"/>
</dbReference>
<dbReference type="RefSeq" id="WP_009304156.1">
    <property type="nucleotide sequence ID" value="NZ_AP025575.1"/>
</dbReference>
<dbReference type="GO" id="GO:0004386">
    <property type="term" value="F:helicase activity"/>
    <property type="evidence" value="ECO:0007669"/>
    <property type="project" value="UniProtKB-KW"/>
</dbReference>
<keyword evidence="9" id="KW-0051">Antiviral defense</keyword>
<dbReference type="EMBL" id="PPTX01000003">
    <property type="protein sequence ID" value="RDB81072.1"/>
    <property type="molecule type" value="Genomic_DNA"/>
</dbReference>
<dbReference type="GeneID" id="69511391"/>
<sequence length="743" mass="81937">MYVSHVAEDGRIEEVADHLREVAEMAAEFARPFGAESWAYAAGMAHDIGKYSAEFQNRILRDGRKVDHSTAGAYELYERAGLPLLGFCIAGHHGGLPDSGSLAEPDGPSLIGRFRKAEHRQLPDYRAYAREVELPETESVTFDNMAHFDPFSIAFLTRMVFSCLVDADFLCTERFMKGSAREHLNADSLETLNERLECVIQSFYPPRTELSKTRCSILDACAESASDAPGVFSLTVPTGGGKTYASLRFALRHALSDGHNMRRVIYAVPYTSIIEQNAEVFRKVVGANNVLEHHGNFDFDNAGEDGGLLRLATENWDAPVVVTTNVQLFESLYASKTSRCRKLHNITNSVIVLDEAQMLPAKQLLPCVRALAELVHRYGCTVVLCTATQPSLDKMFGLYGCPVREIAPEPQALYERLRRTEYRFIGKIEDAVLADRLSSREQVLCVVNSRSQAKSLYDLVQASSDDGDGVFHLSTLMHSVHREKALAEIRLRLVRGETCRVIATSLIEAGVDVDFPIVYRALAGVDSMVQCAGRCNREGRHPVYESVVYLFEPGTGYGVPNDISQKCAIARSVMLEMGVDIRAAEAVEEGVACDIGSLGAIASYFEQLHDIRRDRLDAEGVLEDLTEIGRAEFHEGKSVPLIPFKHAADRFRMIEDGSCSIIVPDPAIAQQLHELRVGVASRGSMRRVARYSVSLYDNDVKALQSTGAIRLLDGDTYELVDTGLYSEETGLDASQAGGKGLFL</sequence>
<gene>
    <name evidence="12" type="ORF">C1872_03250</name>
</gene>
<evidence type="ECO:0000256" key="3">
    <source>
        <dbReference type="ARBA" id="ARBA00022722"/>
    </source>
</evidence>